<dbReference type="Proteomes" id="UP001499993">
    <property type="component" value="Unassembled WGS sequence"/>
</dbReference>
<sequence length="70" mass="7856">MTTTGAAGESGRENQRSVREGTCSGSGFVITHLHGRHSYLGRLPIRLRPHRQHIRAVRYSVANKVFNTIR</sequence>
<evidence type="ECO:0000313" key="2">
    <source>
        <dbReference type="EMBL" id="GAA4946462.1"/>
    </source>
</evidence>
<gene>
    <name evidence="2" type="ORF">GCM10023224_32380</name>
</gene>
<dbReference type="EMBL" id="BAABIK010000017">
    <property type="protein sequence ID" value="GAA4946462.1"/>
    <property type="molecule type" value="Genomic_DNA"/>
</dbReference>
<proteinExistence type="predicted"/>
<feature type="compositionally biased region" description="Basic and acidic residues" evidence="1">
    <location>
        <begin position="10"/>
        <end position="19"/>
    </location>
</feature>
<reference evidence="3" key="1">
    <citation type="journal article" date="2019" name="Int. J. Syst. Evol. Microbiol.">
        <title>The Global Catalogue of Microorganisms (GCM) 10K type strain sequencing project: providing services to taxonomists for standard genome sequencing and annotation.</title>
        <authorList>
            <consortium name="The Broad Institute Genomics Platform"/>
            <consortium name="The Broad Institute Genome Sequencing Center for Infectious Disease"/>
            <person name="Wu L."/>
            <person name="Ma J."/>
        </authorList>
    </citation>
    <scope>NUCLEOTIDE SEQUENCE [LARGE SCALE GENOMIC DNA]</scope>
    <source>
        <strain evidence="3">JCM 18123</strain>
    </source>
</reference>
<evidence type="ECO:0000313" key="3">
    <source>
        <dbReference type="Proteomes" id="UP001499993"/>
    </source>
</evidence>
<keyword evidence="3" id="KW-1185">Reference proteome</keyword>
<protein>
    <submittedName>
        <fullName evidence="2">Uncharacterized protein</fullName>
    </submittedName>
</protein>
<feature type="region of interest" description="Disordered" evidence="1">
    <location>
        <begin position="1"/>
        <end position="24"/>
    </location>
</feature>
<name>A0ABP9GSD9_9ACTN</name>
<accession>A0ABP9GSD9</accession>
<evidence type="ECO:0000256" key="1">
    <source>
        <dbReference type="SAM" id="MobiDB-lite"/>
    </source>
</evidence>
<comment type="caution">
    <text evidence="2">The sequence shown here is derived from an EMBL/GenBank/DDBJ whole genome shotgun (WGS) entry which is preliminary data.</text>
</comment>
<organism evidence="2 3">
    <name type="scientific">Streptomonospora halophila</name>
    <dbReference type="NCBI Taxonomy" id="427369"/>
    <lineage>
        <taxon>Bacteria</taxon>
        <taxon>Bacillati</taxon>
        <taxon>Actinomycetota</taxon>
        <taxon>Actinomycetes</taxon>
        <taxon>Streptosporangiales</taxon>
        <taxon>Nocardiopsidaceae</taxon>
        <taxon>Streptomonospora</taxon>
    </lineage>
</organism>